<name>A0A179FIS2_METCM</name>
<accession>A0A179FIS2</accession>
<keyword evidence="3" id="KW-1185">Reference proteome</keyword>
<organism evidence="2 3">
    <name type="scientific">Pochonia chlamydosporia 170</name>
    <dbReference type="NCBI Taxonomy" id="1380566"/>
    <lineage>
        <taxon>Eukaryota</taxon>
        <taxon>Fungi</taxon>
        <taxon>Dikarya</taxon>
        <taxon>Ascomycota</taxon>
        <taxon>Pezizomycotina</taxon>
        <taxon>Sordariomycetes</taxon>
        <taxon>Hypocreomycetidae</taxon>
        <taxon>Hypocreales</taxon>
        <taxon>Clavicipitaceae</taxon>
        <taxon>Pochonia</taxon>
    </lineage>
</organism>
<reference evidence="2 3" key="1">
    <citation type="journal article" date="2016" name="PLoS Pathog.">
        <title>Biosynthesis of antibiotic leucinostatins in bio-control fungus Purpureocillium lilacinum and their inhibition on phytophthora revealed by genome mining.</title>
        <authorList>
            <person name="Wang G."/>
            <person name="Liu Z."/>
            <person name="Lin R."/>
            <person name="Li E."/>
            <person name="Mao Z."/>
            <person name="Ling J."/>
            <person name="Yang Y."/>
            <person name="Yin W.B."/>
            <person name="Xie B."/>
        </authorList>
    </citation>
    <scope>NUCLEOTIDE SEQUENCE [LARGE SCALE GENOMIC DNA]</scope>
    <source>
        <strain evidence="2">170</strain>
    </source>
</reference>
<dbReference type="Proteomes" id="UP000078397">
    <property type="component" value="Unassembled WGS sequence"/>
</dbReference>
<evidence type="ECO:0000259" key="1">
    <source>
        <dbReference type="PROSITE" id="PS51462"/>
    </source>
</evidence>
<dbReference type="AlphaFoldDB" id="A0A179FIS2"/>
<dbReference type="GeneID" id="28849355"/>
<dbReference type="Gene3D" id="3.90.79.10">
    <property type="entry name" value="Nucleoside Triphosphate Pyrophosphohydrolase"/>
    <property type="match status" value="1"/>
</dbReference>
<dbReference type="KEGG" id="pchm:VFPPC_06311"/>
<dbReference type="CDD" id="cd02883">
    <property type="entry name" value="NUDIX_Hydrolase"/>
    <property type="match status" value="1"/>
</dbReference>
<dbReference type="Pfam" id="PF00293">
    <property type="entry name" value="NUDIX"/>
    <property type="match status" value="1"/>
</dbReference>
<dbReference type="PROSITE" id="PS51462">
    <property type="entry name" value="NUDIX"/>
    <property type="match status" value="1"/>
</dbReference>
<dbReference type="RefSeq" id="XP_018142465.1">
    <property type="nucleotide sequence ID" value="XM_018285361.1"/>
</dbReference>
<dbReference type="OrthoDB" id="276276at2759"/>
<dbReference type="EMBL" id="LSBJ02000005">
    <property type="protein sequence ID" value="OAQ65151.1"/>
    <property type="molecule type" value="Genomic_DNA"/>
</dbReference>
<gene>
    <name evidence="2" type="ORF">VFPPC_06311</name>
</gene>
<comment type="caution">
    <text evidence="2">The sequence shown here is derived from an EMBL/GenBank/DDBJ whole genome shotgun (WGS) entry which is preliminary data.</text>
</comment>
<sequence length="197" mass="21968">MSAHQPPPSLDQWTSDESVAPFRIPVKEYLATHAEIDGVAIGALIFQQNSNKLLIMQRAAHDSFPSLWETPGGKCDELDDSLLSNLTREVYEETGLITRHIGKCVAPRGDSSDYQLFGDAGGNGYRFVWRGKSAVKYTFLVTVDQYDSVKLDPNEHQDFIWATEEECAAGRSGDKSIKFTTNAQRDTILAAFKVHRD</sequence>
<dbReference type="InterPro" id="IPR000086">
    <property type="entry name" value="NUDIX_hydrolase_dom"/>
</dbReference>
<proteinExistence type="predicted"/>
<evidence type="ECO:0000313" key="3">
    <source>
        <dbReference type="Proteomes" id="UP000078397"/>
    </source>
</evidence>
<dbReference type="SUPFAM" id="SSF55811">
    <property type="entry name" value="Nudix"/>
    <property type="match status" value="1"/>
</dbReference>
<evidence type="ECO:0000313" key="2">
    <source>
        <dbReference type="EMBL" id="OAQ65151.1"/>
    </source>
</evidence>
<feature type="domain" description="Nudix hydrolase" evidence="1">
    <location>
        <begin position="36"/>
        <end position="185"/>
    </location>
</feature>
<protein>
    <submittedName>
        <fullName evidence="2">NUDIX domain-containing protein</fullName>
    </submittedName>
</protein>
<dbReference type="PANTHER" id="PTHR43736:SF1">
    <property type="entry name" value="DIHYDRONEOPTERIN TRIPHOSPHATE DIPHOSPHATASE"/>
    <property type="match status" value="1"/>
</dbReference>
<dbReference type="InterPro" id="IPR015797">
    <property type="entry name" value="NUDIX_hydrolase-like_dom_sf"/>
</dbReference>
<dbReference type="PANTHER" id="PTHR43736">
    <property type="entry name" value="ADP-RIBOSE PYROPHOSPHATASE"/>
    <property type="match status" value="1"/>
</dbReference>